<evidence type="ECO:0000313" key="1">
    <source>
        <dbReference type="EMBL" id="SEN01893.1"/>
    </source>
</evidence>
<comment type="caution">
    <text evidence="1">The sequence shown here is derived from an EMBL/GenBank/DDBJ whole genome shotgun (WGS) entry which is preliminary data.</text>
</comment>
<reference evidence="1 2" key="1">
    <citation type="submission" date="2016-10" db="EMBL/GenBank/DDBJ databases">
        <authorList>
            <person name="Varghese N."/>
            <person name="Submissions S."/>
        </authorList>
    </citation>
    <scope>NUCLEOTIDE SEQUENCE [LARGE SCALE GENOMIC DNA]</scope>
    <source>
        <strain evidence="1 2">WC1T17</strain>
    </source>
</reference>
<protein>
    <submittedName>
        <fullName evidence="1">Uncharacterized protein</fullName>
    </submittedName>
</protein>
<evidence type="ECO:0000313" key="2">
    <source>
        <dbReference type="Proteomes" id="UP000182089"/>
    </source>
</evidence>
<sequence>MNFLGYELKKDQKERWVYSVFSDFEEATVTVEKHSYKADITDMPYTFCNIHSKEHVISTLVNILKEYPGIESCAMGSG</sequence>
<organism evidence="1 2">
    <name type="scientific">Ligilactobacillus ruminis</name>
    <dbReference type="NCBI Taxonomy" id="1623"/>
    <lineage>
        <taxon>Bacteria</taxon>
        <taxon>Bacillati</taxon>
        <taxon>Bacillota</taxon>
        <taxon>Bacilli</taxon>
        <taxon>Lactobacillales</taxon>
        <taxon>Lactobacillaceae</taxon>
        <taxon>Ligilactobacillus</taxon>
    </lineage>
</organism>
<accession>A0ABY1AEX8</accession>
<proteinExistence type="predicted"/>
<dbReference type="Proteomes" id="UP000182089">
    <property type="component" value="Unassembled WGS sequence"/>
</dbReference>
<dbReference type="EMBL" id="FOCC01000021">
    <property type="protein sequence ID" value="SEN01893.1"/>
    <property type="molecule type" value="Genomic_DNA"/>
</dbReference>
<gene>
    <name evidence="1" type="ORF">SAMN05216431_1212</name>
</gene>
<name>A0ABY1AEX8_9LACO</name>